<comment type="caution">
    <text evidence="6">The sequence shown here is derived from an EMBL/GenBank/DDBJ whole genome shotgun (WGS) entry which is preliminary data.</text>
</comment>
<evidence type="ECO:0000256" key="3">
    <source>
        <dbReference type="ARBA" id="ARBA00015716"/>
    </source>
</evidence>
<keyword evidence="7" id="KW-1185">Reference proteome</keyword>
<comment type="similarity">
    <text evidence="2">Belongs to the DUF177 domain family.</text>
</comment>
<dbReference type="InterPro" id="IPR039255">
    <property type="entry name" value="YceD_bac"/>
</dbReference>
<dbReference type="Proteomes" id="UP000647424">
    <property type="component" value="Unassembled WGS sequence"/>
</dbReference>
<evidence type="ECO:0000313" key="7">
    <source>
        <dbReference type="Proteomes" id="UP000647424"/>
    </source>
</evidence>
<reference evidence="6" key="1">
    <citation type="submission" date="2020-09" db="EMBL/GenBank/DDBJ databases">
        <title>Genome seq and assembly of Limnohabitants sp.</title>
        <authorList>
            <person name="Chhetri G."/>
        </authorList>
    </citation>
    <scope>NUCLEOTIDE SEQUENCE</scope>
    <source>
        <strain evidence="6">JUR4</strain>
    </source>
</reference>
<dbReference type="PANTHER" id="PTHR38099:SF1">
    <property type="entry name" value="LARGE RIBOSOMAL RNA SUBUNIT ACCUMULATION PROTEIN YCED"/>
    <property type="match status" value="1"/>
</dbReference>
<comment type="function">
    <text evidence="1">Plays a role in synthesis, processing and/or stability of 23S rRNA.</text>
</comment>
<keyword evidence="4" id="KW-0690">Ribosome biogenesis</keyword>
<evidence type="ECO:0000256" key="4">
    <source>
        <dbReference type="ARBA" id="ARBA00022517"/>
    </source>
</evidence>
<name>A0A927FJR1_9BURK</name>
<organism evidence="6 7">
    <name type="scientific">Limnohabitans radicicola</name>
    <dbReference type="NCBI Taxonomy" id="2771427"/>
    <lineage>
        <taxon>Bacteria</taxon>
        <taxon>Pseudomonadati</taxon>
        <taxon>Pseudomonadota</taxon>
        <taxon>Betaproteobacteria</taxon>
        <taxon>Burkholderiales</taxon>
        <taxon>Comamonadaceae</taxon>
        <taxon>Limnohabitans</taxon>
    </lineage>
</organism>
<protein>
    <recommendedName>
        <fullName evidence="3">Large ribosomal RNA subunit accumulation protein YceD</fullName>
    </recommendedName>
    <alternativeName>
        <fullName evidence="5">23S rRNA accumulation protein YceD</fullName>
    </alternativeName>
</protein>
<accession>A0A927FJR1</accession>
<dbReference type="InterPro" id="IPR003772">
    <property type="entry name" value="YceD"/>
</dbReference>
<sequence>MEKKFAPSHLDVKAFAQAEGELQGDLPLDQWPRLSLEQVAGGETASAVRWRLQGRTEPVSAGPDEVWLDLDAAVDLPMQCQRCLQPVLSPVLAQRSFRFVADEATAAALDDEAEEDLLVISRDFDALALVEDELIMSLPLVPLHQACPEVLPASAMDPEFEQAAERPNPFGVLAGLKTGRA</sequence>
<evidence type="ECO:0000256" key="5">
    <source>
        <dbReference type="ARBA" id="ARBA00031841"/>
    </source>
</evidence>
<evidence type="ECO:0000256" key="1">
    <source>
        <dbReference type="ARBA" id="ARBA00002868"/>
    </source>
</evidence>
<evidence type="ECO:0000313" key="6">
    <source>
        <dbReference type="EMBL" id="MBD8051858.1"/>
    </source>
</evidence>
<dbReference type="RefSeq" id="WP_191820346.1">
    <property type="nucleotide sequence ID" value="NZ_JACYFT010000004.1"/>
</dbReference>
<proteinExistence type="inferred from homology"/>
<dbReference type="Pfam" id="PF02620">
    <property type="entry name" value="YceD"/>
    <property type="match status" value="1"/>
</dbReference>
<dbReference type="PANTHER" id="PTHR38099">
    <property type="entry name" value="LARGE RIBOSOMAL RNA SUBUNIT ACCUMULATION PROTEIN YCED"/>
    <property type="match status" value="1"/>
</dbReference>
<gene>
    <name evidence="6" type="ORF">IC609_15035</name>
</gene>
<evidence type="ECO:0000256" key="2">
    <source>
        <dbReference type="ARBA" id="ARBA00010740"/>
    </source>
</evidence>
<dbReference type="AlphaFoldDB" id="A0A927FJR1"/>
<dbReference type="EMBL" id="JACYFT010000004">
    <property type="protein sequence ID" value="MBD8051858.1"/>
    <property type="molecule type" value="Genomic_DNA"/>
</dbReference>
<dbReference type="GO" id="GO:0042254">
    <property type="term" value="P:ribosome biogenesis"/>
    <property type="evidence" value="ECO:0007669"/>
    <property type="project" value="UniProtKB-KW"/>
</dbReference>
<dbReference type="GO" id="GO:0005829">
    <property type="term" value="C:cytosol"/>
    <property type="evidence" value="ECO:0007669"/>
    <property type="project" value="TreeGrafter"/>
</dbReference>